<protein>
    <recommendedName>
        <fullName evidence="3">Transposase</fullName>
    </recommendedName>
</protein>
<evidence type="ECO:0008006" key="3">
    <source>
        <dbReference type="Google" id="ProtNLM"/>
    </source>
</evidence>
<reference evidence="1 2" key="1">
    <citation type="submission" date="2023-07" db="EMBL/GenBank/DDBJ databases">
        <title>Sorghum-associated microbial communities from plants grown in Nebraska, USA.</title>
        <authorList>
            <person name="Schachtman D."/>
        </authorList>
    </citation>
    <scope>NUCLEOTIDE SEQUENCE [LARGE SCALE GENOMIC DNA]</scope>
    <source>
        <strain evidence="1 2">DS1316</strain>
    </source>
</reference>
<dbReference type="EMBL" id="JAVDRP010000028">
    <property type="protein sequence ID" value="MDR6412962.1"/>
    <property type="molecule type" value="Genomic_DNA"/>
</dbReference>
<dbReference type="Proteomes" id="UP001264340">
    <property type="component" value="Unassembled WGS sequence"/>
</dbReference>
<organism evidence="1 2">
    <name type="scientific">Paraburkholderia terricola</name>
    <dbReference type="NCBI Taxonomy" id="169427"/>
    <lineage>
        <taxon>Bacteria</taxon>
        <taxon>Pseudomonadati</taxon>
        <taxon>Pseudomonadota</taxon>
        <taxon>Betaproteobacteria</taxon>
        <taxon>Burkholderiales</taxon>
        <taxon>Burkholderiaceae</taxon>
        <taxon>Paraburkholderia</taxon>
    </lineage>
</organism>
<name>A0ABU1M1R1_9BURK</name>
<comment type="caution">
    <text evidence="1">The sequence shown here is derived from an EMBL/GenBank/DDBJ whole genome shotgun (WGS) entry which is preliminary data.</text>
</comment>
<gene>
    <name evidence="1" type="ORF">J2804_006398</name>
</gene>
<proteinExistence type="predicted"/>
<evidence type="ECO:0000313" key="1">
    <source>
        <dbReference type="EMBL" id="MDR6412962.1"/>
    </source>
</evidence>
<evidence type="ECO:0000313" key="2">
    <source>
        <dbReference type="Proteomes" id="UP001264340"/>
    </source>
</evidence>
<accession>A0ABU1M1R1</accession>
<keyword evidence="2" id="KW-1185">Reference proteome</keyword>
<dbReference type="RefSeq" id="WP_310127327.1">
    <property type="nucleotide sequence ID" value="NZ_JAVDQV010000014.1"/>
</dbReference>
<sequence length="88" mass="9870">MTTPSLYAREIARLLKRDFSVAMCCDAGFGAAAGKKDRQQRKRRAPSVFHHSPPVFRCNVTDAVATTRLFSKVWAGRVETFDVDHDLS</sequence>